<gene>
    <name evidence="1" type="ORF">D805_0546</name>
</gene>
<organism evidence="1 2">
    <name type="scientific">Bifidobacterium thermophilum RBL67</name>
    <dbReference type="NCBI Taxonomy" id="1254439"/>
    <lineage>
        <taxon>Bacteria</taxon>
        <taxon>Bacillati</taxon>
        <taxon>Actinomycetota</taxon>
        <taxon>Actinomycetes</taxon>
        <taxon>Bifidobacteriales</taxon>
        <taxon>Bifidobacteriaceae</taxon>
        <taxon>Bifidobacterium</taxon>
    </lineage>
</organism>
<protein>
    <submittedName>
        <fullName evidence="1">Uncharacterized protein</fullName>
    </submittedName>
</protein>
<name>M4RE27_9BIFI</name>
<accession>M4RE27</accession>
<proteinExistence type="predicted"/>
<dbReference type="EMBL" id="CP004346">
    <property type="protein sequence ID" value="AGH40813.1"/>
    <property type="molecule type" value="Genomic_DNA"/>
</dbReference>
<dbReference type="AlphaFoldDB" id="M4RE27"/>
<dbReference type="PATRIC" id="fig|1254439.12.peg.549"/>
<reference evidence="1 2" key="1">
    <citation type="journal article" date="2013" name="Genome Announc.">
        <title>Complete Genome Sequence of the Probiotic Bifidobacterium thermophilum Strain RBL67.</title>
        <authorList>
            <person name="Jans C."/>
            <person name="Lacroix C."/>
            <person name="Follador R."/>
            <person name="Stevens M.J."/>
        </authorList>
    </citation>
    <scope>NUCLEOTIDE SEQUENCE [LARGE SCALE GENOMIC DNA]</scope>
    <source>
        <strain evidence="1 2">RBL67</strain>
    </source>
</reference>
<dbReference type="KEGG" id="btp:D805_0546"/>
<dbReference type="Proteomes" id="UP000011835">
    <property type="component" value="Chromosome"/>
</dbReference>
<evidence type="ECO:0000313" key="1">
    <source>
        <dbReference type="EMBL" id="AGH40813.1"/>
    </source>
</evidence>
<keyword evidence="2" id="KW-1185">Reference proteome</keyword>
<evidence type="ECO:0000313" key="2">
    <source>
        <dbReference type="Proteomes" id="UP000011835"/>
    </source>
</evidence>
<dbReference type="HOGENOM" id="CLU_3196677_0_0_11"/>
<sequence>MHIGALDGFLAGCGAALAFFLIRHIDYSNEDHGRSAGRKNQTGIT</sequence>